<feature type="domain" description="Transcription factor CBF/NF-Y/archaeal histone" evidence="8">
    <location>
        <begin position="94"/>
        <end position="145"/>
    </location>
</feature>
<dbReference type="InterPro" id="IPR050568">
    <property type="entry name" value="Transcr_DNA_Rep_Reg"/>
</dbReference>
<dbReference type="AlphaFoldDB" id="A0AAF0JDF6"/>
<evidence type="ECO:0000256" key="6">
    <source>
        <dbReference type="ARBA" id="ARBA00038129"/>
    </source>
</evidence>
<dbReference type="GO" id="GO:0000978">
    <property type="term" value="F:RNA polymerase II cis-regulatory region sequence-specific DNA binding"/>
    <property type="evidence" value="ECO:0007669"/>
    <property type="project" value="TreeGrafter"/>
</dbReference>
<name>A0AAF0JDF6_9BASI</name>
<feature type="compositionally biased region" description="Low complexity" evidence="7">
    <location>
        <begin position="25"/>
        <end position="34"/>
    </location>
</feature>
<evidence type="ECO:0000256" key="1">
    <source>
        <dbReference type="ARBA" id="ARBA00004123"/>
    </source>
</evidence>
<dbReference type="GO" id="GO:0016602">
    <property type="term" value="C:CCAAT-binding factor complex"/>
    <property type="evidence" value="ECO:0007669"/>
    <property type="project" value="TreeGrafter"/>
</dbReference>
<evidence type="ECO:0000256" key="5">
    <source>
        <dbReference type="ARBA" id="ARBA00023242"/>
    </source>
</evidence>
<keyword evidence="3" id="KW-0238">DNA-binding</keyword>
<dbReference type="GO" id="GO:0046982">
    <property type="term" value="F:protein heterodimerization activity"/>
    <property type="evidence" value="ECO:0007669"/>
    <property type="project" value="InterPro"/>
</dbReference>
<dbReference type="EMBL" id="CP118375">
    <property type="protein sequence ID" value="WFD42359.1"/>
    <property type="molecule type" value="Genomic_DNA"/>
</dbReference>
<dbReference type="PANTHER" id="PTHR10252:SF8">
    <property type="entry name" value="NUCLEAR TRANSCRIPTION FACTOR Y SUBUNIT GAMMA"/>
    <property type="match status" value="1"/>
</dbReference>
<feature type="region of interest" description="Disordered" evidence="7">
    <location>
        <begin position="1"/>
        <end position="34"/>
    </location>
</feature>
<sequence length="329" mass="35574">MSSSNPGTHPVPAGSGMKQMGGVDGQSISQMQGSSSNYVPLSSLIQQFSRNPGQFQRHFWRHQMDLVENGFDSDGKTIDFYNLGSTPNGSSSALPLARIKKVMKNDDEVKITDAVFISDLTCRAFMVAEENKRRTIQRSDIANAIARSDLFDFLIDIVPRSEMMRNRSSSLPIRTALPSNVAPVMSNDVGTRSSMNDPMLEAKGPGFLPLRPNQPDLRNRLDGDMGMSAATQAMKGLGKPPMNNEWASPMYSFPNPGQLGDARMQPGAPMGMRAPPPAAHGMPRGGVEASPFMDAGSSLPMPSSNQRGAFLNMVSYPMDENKGDSAQGE</sequence>
<keyword evidence="2" id="KW-0805">Transcription regulation</keyword>
<dbReference type="Pfam" id="PF00808">
    <property type="entry name" value="CBFD_NFYB_HMF"/>
    <property type="match status" value="1"/>
</dbReference>
<comment type="similarity">
    <text evidence="6">Belongs to the NFYC/HAP5 subunit family.</text>
</comment>
<keyword evidence="5" id="KW-0539">Nucleus</keyword>
<dbReference type="InterPro" id="IPR003958">
    <property type="entry name" value="CBFA_NFYB_domain"/>
</dbReference>
<gene>
    <name evidence="9" type="primary">HAP5</name>
    <name evidence="9" type="ORF">MPSI1_001001</name>
</gene>
<protein>
    <submittedName>
        <fullName evidence="9">CCAAT- binding transcription factor component</fullName>
    </submittedName>
</protein>
<dbReference type="PANTHER" id="PTHR10252">
    <property type="entry name" value="HISTONE-LIKE TRANSCRIPTION FACTOR CCAAT-RELATED"/>
    <property type="match status" value="1"/>
</dbReference>
<proteinExistence type="inferred from homology"/>
<dbReference type="Gene3D" id="1.10.20.10">
    <property type="entry name" value="Histone, subunit A"/>
    <property type="match status" value="1"/>
</dbReference>
<evidence type="ECO:0000259" key="8">
    <source>
        <dbReference type="Pfam" id="PF00808"/>
    </source>
</evidence>
<accession>A0AAF0JDF6</accession>
<evidence type="ECO:0000256" key="3">
    <source>
        <dbReference type="ARBA" id="ARBA00023125"/>
    </source>
</evidence>
<dbReference type="CDD" id="cd22908">
    <property type="entry name" value="HFD_NFYC-like"/>
    <property type="match status" value="1"/>
</dbReference>
<comment type="subcellular location">
    <subcellularLocation>
        <location evidence="1">Nucleus</location>
    </subcellularLocation>
</comment>
<keyword evidence="4" id="KW-0804">Transcription</keyword>
<evidence type="ECO:0000313" key="9">
    <source>
        <dbReference type="EMBL" id="WFD42359.1"/>
    </source>
</evidence>
<feature type="region of interest" description="Disordered" evidence="7">
    <location>
        <begin position="300"/>
        <end position="329"/>
    </location>
</feature>
<dbReference type="GO" id="GO:0001228">
    <property type="term" value="F:DNA-binding transcription activator activity, RNA polymerase II-specific"/>
    <property type="evidence" value="ECO:0007669"/>
    <property type="project" value="TreeGrafter"/>
</dbReference>
<reference evidence="9" key="1">
    <citation type="submission" date="2023-02" db="EMBL/GenBank/DDBJ databases">
        <title>Mating type loci evolution in Malassezia.</title>
        <authorList>
            <person name="Coelho M.A."/>
        </authorList>
    </citation>
    <scope>NUCLEOTIDE SEQUENCE</scope>
    <source>
        <strain evidence="9">CBS 14136</strain>
    </source>
</reference>
<evidence type="ECO:0000256" key="7">
    <source>
        <dbReference type="SAM" id="MobiDB-lite"/>
    </source>
</evidence>
<evidence type="ECO:0000256" key="2">
    <source>
        <dbReference type="ARBA" id="ARBA00023015"/>
    </source>
</evidence>
<evidence type="ECO:0000256" key="4">
    <source>
        <dbReference type="ARBA" id="ARBA00023163"/>
    </source>
</evidence>
<dbReference type="SUPFAM" id="SSF47113">
    <property type="entry name" value="Histone-fold"/>
    <property type="match status" value="1"/>
</dbReference>
<organism evidence="9 10">
    <name type="scientific">Malassezia psittaci</name>
    <dbReference type="NCBI Taxonomy" id="1821823"/>
    <lineage>
        <taxon>Eukaryota</taxon>
        <taxon>Fungi</taxon>
        <taxon>Dikarya</taxon>
        <taxon>Basidiomycota</taxon>
        <taxon>Ustilaginomycotina</taxon>
        <taxon>Malasseziomycetes</taxon>
        <taxon>Malasseziales</taxon>
        <taxon>Malasseziaceae</taxon>
        <taxon>Malassezia</taxon>
    </lineage>
</organism>
<dbReference type="Proteomes" id="UP001214628">
    <property type="component" value="Chromosome 1"/>
</dbReference>
<keyword evidence="10" id="KW-1185">Reference proteome</keyword>
<dbReference type="InterPro" id="IPR009072">
    <property type="entry name" value="Histone-fold"/>
</dbReference>
<evidence type="ECO:0000313" key="10">
    <source>
        <dbReference type="Proteomes" id="UP001214628"/>
    </source>
</evidence>